<reference evidence="4 5" key="1">
    <citation type="submission" date="2020-08" db="EMBL/GenBank/DDBJ databases">
        <title>Sequencing the genomes of 1000 actinobacteria strains.</title>
        <authorList>
            <person name="Klenk H.-P."/>
        </authorList>
    </citation>
    <scope>NUCLEOTIDE SEQUENCE [LARGE SCALE GENOMIC DNA]</scope>
    <source>
        <strain evidence="4 5">DSM 45584</strain>
    </source>
</reference>
<evidence type="ECO:0000256" key="2">
    <source>
        <dbReference type="ARBA" id="ARBA00035108"/>
    </source>
</evidence>
<dbReference type="RefSeq" id="WP_184732470.1">
    <property type="nucleotide sequence ID" value="NZ_JACHIW010000002.1"/>
</dbReference>
<dbReference type="EMBL" id="JACHIW010000002">
    <property type="protein sequence ID" value="MBB5158673.1"/>
    <property type="molecule type" value="Genomic_DNA"/>
</dbReference>
<dbReference type="GO" id="GO:0031412">
    <property type="term" value="P:gas vesicle organization"/>
    <property type="evidence" value="ECO:0007669"/>
    <property type="project" value="InterPro"/>
</dbReference>
<name>A0A840QK87_9PSEU</name>
<accession>A0A840QK87</accession>
<comment type="similarity">
    <text evidence="3">Belongs to the gas vesicle GvpF/GvpL family.</text>
</comment>
<gene>
    <name evidence="4" type="ORF">BJ970_006272</name>
</gene>
<evidence type="ECO:0000256" key="3">
    <source>
        <dbReference type="ARBA" id="ARBA00035643"/>
    </source>
</evidence>
<evidence type="ECO:0008006" key="6">
    <source>
        <dbReference type="Google" id="ProtNLM"/>
    </source>
</evidence>
<dbReference type="Pfam" id="PF06386">
    <property type="entry name" value="GvpL_GvpF"/>
    <property type="match status" value="1"/>
</dbReference>
<proteinExistence type="inferred from homology"/>
<dbReference type="GO" id="GO:0031411">
    <property type="term" value="C:gas vesicle"/>
    <property type="evidence" value="ECO:0007669"/>
    <property type="project" value="UniProtKB-SubCell"/>
</dbReference>
<organism evidence="4 5">
    <name type="scientific">Saccharopolyspora phatthalungensis</name>
    <dbReference type="NCBI Taxonomy" id="664693"/>
    <lineage>
        <taxon>Bacteria</taxon>
        <taxon>Bacillati</taxon>
        <taxon>Actinomycetota</taxon>
        <taxon>Actinomycetes</taxon>
        <taxon>Pseudonocardiales</taxon>
        <taxon>Pseudonocardiaceae</taxon>
        <taxon>Saccharopolyspora</taxon>
    </lineage>
</organism>
<keyword evidence="5" id="KW-1185">Reference proteome</keyword>
<keyword evidence="1" id="KW-0304">Gas vesicle</keyword>
<evidence type="ECO:0000313" key="5">
    <source>
        <dbReference type="Proteomes" id="UP000584374"/>
    </source>
</evidence>
<dbReference type="PANTHER" id="PTHR36852">
    <property type="entry name" value="PROTEIN GVPL 2"/>
    <property type="match status" value="1"/>
</dbReference>
<dbReference type="AlphaFoldDB" id="A0A840QK87"/>
<dbReference type="InterPro" id="IPR009430">
    <property type="entry name" value="GvpL/GvpF"/>
</dbReference>
<evidence type="ECO:0000256" key="1">
    <source>
        <dbReference type="ARBA" id="ARBA00022987"/>
    </source>
</evidence>
<comment type="caution">
    <text evidence="4">The sequence shown here is derived from an EMBL/GenBank/DDBJ whole genome shotgun (WGS) entry which is preliminary data.</text>
</comment>
<evidence type="ECO:0000313" key="4">
    <source>
        <dbReference type="EMBL" id="MBB5158673.1"/>
    </source>
</evidence>
<sequence>MTTRAEKDNDVQAGRSGPVDHGVYVYGILNQRQRLPEELPSVGDQEAAVKLVSHGELSALVSEVELVRPLGIREDLLAHERVLDTLAADTAVIPMRFGAVVSSVDAVVDELLAPHHDHFEAMLSELAGSVQYTIRGRYADSAHIREVVAEEPAVQELRETLRGVPEEAGYAERLRLGELVNQAVVRKREADTEELITSVSSTVLATNPHQVPAEDDAVDVAFLVDRDQVPQFEQAVDELGERWDRRINLRLIGPLAPYDFLPEV</sequence>
<dbReference type="Proteomes" id="UP000584374">
    <property type="component" value="Unassembled WGS sequence"/>
</dbReference>
<comment type="subcellular location">
    <subcellularLocation>
        <location evidence="2">Gas vesicle</location>
    </subcellularLocation>
</comment>
<dbReference type="PANTHER" id="PTHR36852:SF1">
    <property type="entry name" value="PROTEIN GVPL 2"/>
    <property type="match status" value="1"/>
</dbReference>
<protein>
    <recommendedName>
        <fullName evidence="6">Gas vesicle protein GvpL/GvpF</fullName>
    </recommendedName>
</protein>